<dbReference type="PANTHER" id="PTHR38479:SF2">
    <property type="entry name" value="WINGED HELIX DNA-BINDING DOMAIN-CONTAINING PROTEIN"/>
    <property type="match status" value="1"/>
</dbReference>
<accession>A0ABT1IE58</accession>
<protein>
    <submittedName>
        <fullName evidence="1">Winged helix DNA-binding domain-containing protein</fullName>
    </submittedName>
</protein>
<proteinExistence type="predicted"/>
<keyword evidence="1" id="KW-0238">DNA-binding</keyword>
<reference evidence="1 2" key="1">
    <citation type="submission" date="2022-06" db="EMBL/GenBank/DDBJ databases">
        <title>Genomic Encyclopedia of Archaeal and Bacterial Type Strains, Phase II (KMG-II): from individual species to whole genera.</title>
        <authorList>
            <person name="Goeker M."/>
        </authorList>
    </citation>
    <scope>NUCLEOTIDE SEQUENCE [LARGE SCALE GENOMIC DNA]</scope>
    <source>
        <strain evidence="1 2">DSM 44255</strain>
    </source>
</reference>
<dbReference type="GO" id="GO:0003677">
    <property type="term" value="F:DNA binding"/>
    <property type="evidence" value="ECO:0007669"/>
    <property type="project" value="UniProtKB-KW"/>
</dbReference>
<name>A0ABT1IE58_9PSEU</name>
<dbReference type="PANTHER" id="PTHR38479">
    <property type="entry name" value="LMO0824 PROTEIN"/>
    <property type="match status" value="1"/>
</dbReference>
<evidence type="ECO:0000313" key="2">
    <source>
        <dbReference type="Proteomes" id="UP001205185"/>
    </source>
</evidence>
<comment type="caution">
    <text evidence="1">The sequence shown here is derived from an EMBL/GenBank/DDBJ whole genome shotgun (WGS) entry which is preliminary data.</text>
</comment>
<evidence type="ECO:0000313" key="1">
    <source>
        <dbReference type="EMBL" id="MCP2270924.1"/>
    </source>
</evidence>
<dbReference type="Proteomes" id="UP001205185">
    <property type="component" value="Unassembled WGS sequence"/>
</dbReference>
<organism evidence="1 2">
    <name type="scientific">Actinokineospora diospyrosa</name>
    <dbReference type="NCBI Taxonomy" id="103728"/>
    <lineage>
        <taxon>Bacteria</taxon>
        <taxon>Bacillati</taxon>
        <taxon>Actinomycetota</taxon>
        <taxon>Actinomycetes</taxon>
        <taxon>Pseudonocardiales</taxon>
        <taxon>Pseudonocardiaceae</taxon>
        <taxon>Actinokineospora</taxon>
    </lineage>
</organism>
<dbReference type="InterPro" id="IPR009351">
    <property type="entry name" value="AlkZ-like"/>
</dbReference>
<dbReference type="RefSeq" id="WP_301319323.1">
    <property type="nucleotide sequence ID" value="NZ_BAAAVB010000013.1"/>
</dbReference>
<keyword evidence="2" id="KW-1185">Reference proteome</keyword>
<sequence length="357" mass="38962">MATTTRAQVLAYRVARHGLHRDTTDPTALAVFDLGVQDAGSRSPHVALAARLPTDAPLRGFTTTWAHRGAPHLLRTRDIPDLATALWPRTDADATARLSGCGTALRRAGIPGLDAYTAAAHAMRDTVDTEKPRGQVSTEITARLPAPYAYDCTVCAATHIYGSLFQIIGLFAGISVHADTRPTRLRPLPDRHPVPQRSTGATPVIEAYLRLHGPATTAEVAAFLDTTQTQVKPVWPDDLIDLGDGRWFPETDLDALRTAPDPDVLRLLPPLDPWLQTRDRALIVPDDTHRKRLWRMIGNPGAVLDRGEIVGIWRTKTSGKTLTITVEPFTGTTRDLTAEAERVATARGFRDVRLTTA</sequence>
<gene>
    <name evidence="1" type="ORF">LV75_003436</name>
</gene>
<dbReference type="Pfam" id="PF06224">
    <property type="entry name" value="AlkZ-like"/>
    <property type="match status" value="1"/>
</dbReference>
<dbReference type="EMBL" id="JAMTCO010000008">
    <property type="protein sequence ID" value="MCP2270924.1"/>
    <property type="molecule type" value="Genomic_DNA"/>
</dbReference>